<dbReference type="PANTHER" id="PTHR28165">
    <property type="entry name" value="NON-CLASSICAL EXPORT PROTEIN 2-RELATED"/>
    <property type="match status" value="1"/>
</dbReference>
<evidence type="ECO:0000313" key="7">
    <source>
        <dbReference type="EMBL" id="GMF24931.1"/>
    </source>
</evidence>
<feature type="transmembrane region" description="Helical" evidence="5">
    <location>
        <begin position="279"/>
        <end position="301"/>
    </location>
</feature>
<keyword evidence="8" id="KW-1185">Reference proteome</keyword>
<dbReference type="GO" id="GO:0016020">
    <property type="term" value="C:membrane"/>
    <property type="evidence" value="ECO:0007669"/>
    <property type="project" value="UniProtKB-SubCell"/>
</dbReference>
<feature type="transmembrane region" description="Helical" evidence="5">
    <location>
        <begin position="12"/>
        <end position="33"/>
    </location>
</feature>
<dbReference type="OrthoDB" id="105257at2759"/>
<feature type="transmembrane region" description="Helical" evidence="5">
    <location>
        <begin position="83"/>
        <end position="105"/>
    </location>
</feature>
<reference evidence="7" key="1">
    <citation type="submission" date="2023-04" db="EMBL/GenBank/DDBJ databases">
        <title>Phytophthora lilii NBRC 32176.</title>
        <authorList>
            <person name="Ichikawa N."/>
            <person name="Sato H."/>
            <person name="Tonouchi N."/>
        </authorList>
    </citation>
    <scope>NUCLEOTIDE SEQUENCE</scope>
    <source>
        <strain evidence="7">NBRC 32176</strain>
    </source>
</reference>
<accession>A0A9W6U2V9</accession>
<feature type="transmembrane region" description="Helical" evidence="5">
    <location>
        <begin position="45"/>
        <end position="71"/>
    </location>
</feature>
<name>A0A9W6U2V9_9STRA</name>
<dbReference type="Pfam" id="PF01284">
    <property type="entry name" value="MARVEL"/>
    <property type="match status" value="1"/>
</dbReference>
<sequence length="368" mass="39732">MTAALLSPGRVVVRGLQIVCPIISMIFLSLGSIEFSSGQLSSGSAVFSNIACYSAAVCGFYYVVALGVFKLTDSVPKVLYQRLVDGAVAIALLVAGIVHSTSTLVKDCSSYNTMFETYHGSALFRCGDITVSIVLTFVTCALFLVTLVWGFARDTCMSVKGDNSLAQEEANAAIDGYEEAATPGKKTPGDAVSEQVDLQHPVLKLTRCCVRLLQFACSLVAFILFVASYKPYYSGQYVSPAATYVILMSYSGWLYALWHTVVVETLKLSRRPKVGVERLMDLLVAVLLLVAGIIFAVSSQVTDCDDTNAMLETYHLGNTLYRCGNMDAGYIFAFVAVALYVITFALSFLYRSAPSNTTVETTEAGQQV</sequence>
<organism evidence="7 8">
    <name type="scientific">Phytophthora lilii</name>
    <dbReference type="NCBI Taxonomy" id="2077276"/>
    <lineage>
        <taxon>Eukaryota</taxon>
        <taxon>Sar</taxon>
        <taxon>Stramenopiles</taxon>
        <taxon>Oomycota</taxon>
        <taxon>Peronosporomycetes</taxon>
        <taxon>Peronosporales</taxon>
        <taxon>Peronosporaceae</taxon>
        <taxon>Phytophthora</taxon>
    </lineage>
</organism>
<evidence type="ECO:0000256" key="1">
    <source>
        <dbReference type="ARBA" id="ARBA00004141"/>
    </source>
</evidence>
<evidence type="ECO:0000256" key="2">
    <source>
        <dbReference type="ARBA" id="ARBA00022692"/>
    </source>
</evidence>
<dbReference type="InterPro" id="IPR052649">
    <property type="entry name" value="NCE102-like"/>
</dbReference>
<evidence type="ECO:0000256" key="5">
    <source>
        <dbReference type="SAM" id="Phobius"/>
    </source>
</evidence>
<proteinExistence type="predicted"/>
<feature type="transmembrane region" description="Helical" evidence="5">
    <location>
        <begin position="208"/>
        <end position="229"/>
    </location>
</feature>
<evidence type="ECO:0000256" key="3">
    <source>
        <dbReference type="ARBA" id="ARBA00022989"/>
    </source>
</evidence>
<dbReference type="AlphaFoldDB" id="A0A9W6U2V9"/>
<keyword evidence="3 5" id="KW-1133">Transmembrane helix</keyword>
<feature type="transmembrane region" description="Helical" evidence="5">
    <location>
        <begin position="328"/>
        <end position="350"/>
    </location>
</feature>
<feature type="domain" description="MARVEL" evidence="6">
    <location>
        <begin position="202"/>
        <end position="352"/>
    </location>
</feature>
<comment type="subcellular location">
    <subcellularLocation>
        <location evidence="1">Membrane</location>
        <topology evidence="1">Multi-pass membrane protein</topology>
    </subcellularLocation>
</comment>
<dbReference type="PROSITE" id="PS51225">
    <property type="entry name" value="MARVEL"/>
    <property type="match status" value="1"/>
</dbReference>
<feature type="transmembrane region" description="Helical" evidence="5">
    <location>
        <begin position="129"/>
        <end position="152"/>
    </location>
</feature>
<dbReference type="PANTHER" id="PTHR28165:SF1">
    <property type="entry name" value="NON-CLASSICAL EXPORT PROTEIN 2-RELATED"/>
    <property type="match status" value="1"/>
</dbReference>
<dbReference type="InterPro" id="IPR008253">
    <property type="entry name" value="Marvel"/>
</dbReference>
<protein>
    <submittedName>
        <fullName evidence="7">Unnamed protein product</fullName>
    </submittedName>
</protein>
<dbReference type="EMBL" id="BSXW01000536">
    <property type="protein sequence ID" value="GMF24931.1"/>
    <property type="molecule type" value="Genomic_DNA"/>
</dbReference>
<dbReference type="Proteomes" id="UP001165083">
    <property type="component" value="Unassembled WGS sequence"/>
</dbReference>
<feature type="transmembrane region" description="Helical" evidence="5">
    <location>
        <begin position="241"/>
        <end position="258"/>
    </location>
</feature>
<evidence type="ECO:0000256" key="4">
    <source>
        <dbReference type="ARBA" id="ARBA00023136"/>
    </source>
</evidence>
<comment type="caution">
    <text evidence="7">The sequence shown here is derived from an EMBL/GenBank/DDBJ whole genome shotgun (WGS) entry which is preliminary data.</text>
</comment>
<gene>
    <name evidence="7" type="ORF">Plil01_001025300</name>
</gene>
<keyword evidence="2 5" id="KW-0812">Transmembrane</keyword>
<keyword evidence="4 5" id="KW-0472">Membrane</keyword>
<evidence type="ECO:0000259" key="6">
    <source>
        <dbReference type="PROSITE" id="PS51225"/>
    </source>
</evidence>
<evidence type="ECO:0000313" key="8">
    <source>
        <dbReference type="Proteomes" id="UP001165083"/>
    </source>
</evidence>